<accession>X1SCY2</accession>
<dbReference type="Gene3D" id="3.40.50.720">
    <property type="entry name" value="NAD(P)-binding Rossmann-like Domain"/>
    <property type="match status" value="1"/>
</dbReference>
<feature type="domain" description="Pyrroline-5-carboxylate reductase catalytic N-terminal" evidence="1">
    <location>
        <begin position="3"/>
        <end position="74"/>
    </location>
</feature>
<organism evidence="2">
    <name type="scientific">marine sediment metagenome</name>
    <dbReference type="NCBI Taxonomy" id="412755"/>
    <lineage>
        <taxon>unclassified sequences</taxon>
        <taxon>metagenomes</taxon>
        <taxon>ecological metagenomes</taxon>
    </lineage>
</organism>
<dbReference type="Pfam" id="PF03807">
    <property type="entry name" value="F420_oxidored"/>
    <property type="match status" value="1"/>
</dbReference>
<gene>
    <name evidence="2" type="ORF">S12H4_25277</name>
</gene>
<name>X1SCY2_9ZZZZ</name>
<protein>
    <recommendedName>
        <fullName evidence="1">Pyrroline-5-carboxylate reductase catalytic N-terminal domain-containing protein</fullName>
    </recommendedName>
</protein>
<dbReference type="AlphaFoldDB" id="X1SCY2"/>
<reference evidence="2" key="1">
    <citation type="journal article" date="2014" name="Front. Microbiol.">
        <title>High frequency of phylogenetically diverse reductive dehalogenase-homologous genes in deep subseafloor sedimentary metagenomes.</title>
        <authorList>
            <person name="Kawai M."/>
            <person name="Futagami T."/>
            <person name="Toyoda A."/>
            <person name="Takaki Y."/>
            <person name="Nishi S."/>
            <person name="Hori S."/>
            <person name="Arai W."/>
            <person name="Tsubouchi T."/>
            <person name="Morono Y."/>
            <person name="Uchiyama I."/>
            <person name="Ito T."/>
            <person name="Fujiyama A."/>
            <person name="Inagaki F."/>
            <person name="Takami H."/>
        </authorList>
    </citation>
    <scope>NUCLEOTIDE SEQUENCE</scope>
    <source>
        <strain evidence="2">Expedition CK06-06</strain>
    </source>
</reference>
<dbReference type="InterPro" id="IPR036291">
    <property type="entry name" value="NAD(P)-bd_dom_sf"/>
</dbReference>
<feature type="non-terminal residue" evidence="2">
    <location>
        <position position="74"/>
    </location>
</feature>
<dbReference type="SUPFAM" id="SSF51735">
    <property type="entry name" value="NAD(P)-binding Rossmann-fold domains"/>
    <property type="match status" value="1"/>
</dbReference>
<sequence>MNIQIIGAGVVGQATGKGFARLGHGVHFFDPNDKVVDQLRAEGYGADSNVAMGEADVYFICVPEAVIEGVVKSW</sequence>
<dbReference type="InterPro" id="IPR028939">
    <property type="entry name" value="P5C_Rdtase_cat_N"/>
</dbReference>
<proteinExistence type="predicted"/>
<evidence type="ECO:0000313" key="2">
    <source>
        <dbReference type="EMBL" id="GAI73285.1"/>
    </source>
</evidence>
<comment type="caution">
    <text evidence="2">The sequence shown here is derived from an EMBL/GenBank/DDBJ whole genome shotgun (WGS) entry which is preliminary data.</text>
</comment>
<dbReference type="EMBL" id="BARW01014089">
    <property type="protein sequence ID" value="GAI73285.1"/>
    <property type="molecule type" value="Genomic_DNA"/>
</dbReference>
<evidence type="ECO:0000259" key="1">
    <source>
        <dbReference type="Pfam" id="PF03807"/>
    </source>
</evidence>